<dbReference type="Proteomes" id="UP000014680">
    <property type="component" value="Unassembled WGS sequence"/>
</dbReference>
<evidence type="ECO:0000313" key="3">
    <source>
        <dbReference type="Proteomes" id="UP000014680"/>
    </source>
</evidence>
<keyword evidence="1" id="KW-0472">Membrane</keyword>
<keyword evidence="3" id="KW-1185">Reference proteome</keyword>
<feature type="transmembrane region" description="Helical" evidence="1">
    <location>
        <begin position="92"/>
        <end position="113"/>
    </location>
</feature>
<dbReference type="GeneID" id="14884930"/>
<dbReference type="RefSeq" id="XP_004185243.1">
    <property type="nucleotide sequence ID" value="XM_004185195.1"/>
</dbReference>
<organism evidence="2 3">
    <name type="scientific">Entamoeba invadens IP1</name>
    <dbReference type="NCBI Taxonomy" id="370355"/>
    <lineage>
        <taxon>Eukaryota</taxon>
        <taxon>Amoebozoa</taxon>
        <taxon>Evosea</taxon>
        <taxon>Archamoebae</taxon>
        <taxon>Mastigamoebida</taxon>
        <taxon>Entamoebidae</taxon>
        <taxon>Entamoeba</taxon>
    </lineage>
</organism>
<dbReference type="EMBL" id="KB207027">
    <property type="protein sequence ID" value="ELP85897.1"/>
    <property type="molecule type" value="Genomic_DNA"/>
</dbReference>
<evidence type="ECO:0000256" key="1">
    <source>
        <dbReference type="SAM" id="Phobius"/>
    </source>
</evidence>
<reference evidence="2 3" key="1">
    <citation type="submission" date="2012-10" db="EMBL/GenBank/DDBJ databases">
        <authorList>
            <person name="Zafar N."/>
            <person name="Inman J."/>
            <person name="Hall N."/>
            <person name="Lorenzi H."/>
            <person name="Caler E."/>
        </authorList>
    </citation>
    <scope>NUCLEOTIDE SEQUENCE [LARGE SCALE GENOMIC DNA]</scope>
    <source>
        <strain evidence="2 3">IP1</strain>
    </source>
</reference>
<feature type="transmembrane region" description="Helical" evidence="1">
    <location>
        <begin position="59"/>
        <end position="80"/>
    </location>
</feature>
<name>A0A0A1TX98_ENTIV</name>
<sequence>MEEVATAPIIHDTTQQVYVQPDPYGTSHVGQIVSEQPLFAQSTVTSEQTSEKSLRRAKLLFLVGFILPPLWLVLFIVYIFMKDVRLRMWGVWSFTAFNAYWFVISFTGFMIVIF</sequence>
<dbReference type="AlphaFoldDB" id="A0A0A1TX98"/>
<dbReference type="KEGG" id="eiv:EIN_134410"/>
<evidence type="ECO:0000313" key="2">
    <source>
        <dbReference type="EMBL" id="ELP85897.1"/>
    </source>
</evidence>
<dbReference type="VEuPathDB" id="AmoebaDB:EIN_134410"/>
<accession>A0A0A1TX98</accession>
<keyword evidence="1" id="KW-1133">Transmembrane helix</keyword>
<keyword evidence="1" id="KW-0812">Transmembrane</keyword>
<gene>
    <name evidence="2" type="ORF">EIN_134410</name>
</gene>
<proteinExistence type="predicted"/>
<protein>
    <submittedName>
        <fullName evidence="2">Uncharacterized protein</fullName>
    </submittedName>
</protein>